<reference evidence="9 10" key="1">
    <citation type="submission" date="2018-01" db="EMBL/GenBank/DDBJ databases">
        <title>Draft genome sequences of six Vibrio diazotrophicus strains isolated from deep-sea sediments of the Baltic Sea.</title>
        <authorList>
            <person name="Castillo D."/>
            <person name="Vandieken V."/>
            <person name="Chiang O."/>
            <person name="Middelboe M."/>
        </authorList>
    </citation>
    <scope>NUCLEOTIDE SEQUENCE [LARGE SCALE GENOMIC DNA]</scope>
    <source>
        <strain evidence="9 10">65.10M</strain>
    </source>
</reference>
<dbReference type="EMBL" id="POSM01000001">
    <property type="protein sequence ID" value="PNI03806.1"/>
    <property type="molecule type" value="Genomic_DNA"/>
</dbReference>
<dbReference type="PRINTS" id="PR01441">
    <property type="entry name" value="CELLSNTHASEC"/>
</dbReference>
<feature type="domain" description="Cellulose synthase operon C C-terminal" evidence="8">
    <location>
        <begin position="916"/>
        <end position="1270"/>
    </location>
</feature>
<dbReference type="InterPro" id="IPR052346">
    <property type="entry name" value="O-mannosyl-transferase_TMTC"/>
</dbReference>
<evidence type="ECO:0000256" key="1">
    <source>
        <dbReference type="ARBA" id="ARBA00003476"/>
    </source>
</evidence>
<keyword evidence="3 7" id="KW-0732">Signal</keyword>
<dbReference type="PANTHER" id="PTHR44227:SF3">
    <property type="entry name" value="PROTEIN O-MANNOSYL-TRANSFERASE TMTC4"/>
    <property type="match status" value="1"/>
</dbReference>
<evidence type="ECO:0000256" key="5">
    <source>
        <dbReference type="ARBA" id="ARBA00022803"/>
    </source>
</evidence>
<dbReference type="InterPro" id="IPR011990">
    <property type="entry name" value="TPR-like_helical_dom_sf"/>
</dbReference>
<keyword evidence="6" id="KW-0135">Cellulose biosynthesis</keyword>
<dbReference type="SMART" id="SM00028">
    <property type="entry name" value="TPR"/>
    <property type="match status" value="6"/>
</dbReference>
<evidence type="ECO:0000256" key="7">
    <source>
        <dbReference type="SAM" id="SignalP"/>
    </source>
</evidence>
<dbReference type="PANTHER" id="PTHR44227">
    <property type="match status" value="1"/>
</dbReference>
<dbReference type="InterPro" id="IPR003921">
    <property type="entry name" value="Cell_synth_C"/>
</dbReference>
<comment type="caution">
    <text evidence="9">The sequence shown here is derived from an EMBL/GenBank/DDBJ whole genome shotgun (WGS) entry which is preliminary data.</text>
</comment>
<evidence type="ECO:0000256" key="4">
    <source>
        <dbReference type="ARBA" id="ARBA00022737"/>
    </source>
</evidence>
<evidence type="ECO:0000313" key="9">
    <source>
        <dbReference type="EMBL" id="PNI03806.1"/>
    </source>
</evidence>
<name>A0ABX4WGJ4_VIBDI</name>
<feature type="chain" id="PRO_5046247413" description="Cellulose synthase operon C C-terminal domain-containing protein" evidence="7">
    <location>
        <begin position="31"/>
        <end position="1273"/>
    </location>
</feature>
<proteinExistence type="predicted"/>
<dbReference type="SUPFAM" id="SSF48452">
    <property type="entry name" value="TPR-like"/>
    <property type="match status" value="4"/>
</dbReference>
<evidence type="ECO:0000256" key="3">
    <source>
        <dbReference type="ARBA" id="ARBA00022729"/>
    </source>
</evidence>
<comment type="pathway">
    <text evidence="2">Glycan metabolism; bacterial cellulose biosynthesis.</text>
</comment>
<keyword evidence="4" id="KW-0677">Repeat</keyword>
<dbReference type="Proteomes" id="UP000236547">
    <property type="component" value="Unassembled WGS sequence"/>
</dbReference>
<evidence type="ECO:0000256" key="6">
    <source>
        <dbReference type="ARBA" id="ARBA00022916"/>
    </source>
</evidence>
<evidence type="ECO:0000256" key="2">
    <source>
        <dbReference type="ARBA" id="ARBA00005186"/>
    </source>
</evidence>
<gene>
    <name evidence="9" type="ORF">C1O25_00060</name>
</gene>
<accession>A0ABX4WGJ4</accession>
<evidence type="ECO:0000313" key="10">
    <source>
        <dbReference type="Proteomes" id="UP000236547"/>
    </source>
</evidence>
<dbReference type="Pfam" id="PF14559">
    <property type="entry name" value="TPR_19"/>
    <property type="match status" value="3"/>
</dbReference>
<organism evidence="9 10">
    <name type="scientific">Vibrio diazotrophicus</name>
    <dbReference type="NCBI Taxonomy" id="685"/>
    <lineage>
        <taxon>Bacteria</taxon>
        <taxon>Pseudomonadati</taxon>
        <taxon>Pseudomonadota</taxon>
        <taxon>Gammaproteobacteria</taxon>
        <taxon>Vibrionales</taxon>
        <taxon>Vibrionaceae</taxon>
        <taxon>Vibrio</taxon>
    </lineage>
</organism>
<comment type="function">
    <text evidence="1">Required for maximal bacterial cellulose synthesis.</text>
</comment>
<dbReference type="Pfam" id="PF13432">
    <property type="entry name" value="TPR_16"/>
    <property type="match status" value="1"/>
</dbReference>
<sequence>MIMKKNTLKLFSTLFLVEALQVAMVTPAWANDPALASLLDQAKYWHEKSNPTLAQESIQKVLMVDPNQPDALYLMSLWAQERGDITESAQWKSRLEKAHPNAPQLQQLTRSQALGQLPQSGIEQARRQAQSGDIKGSIATWDELFKGSEPPIELAPEYYLTMSGDKDLYNKAVSELGKLAKQNPNNSAVGIAYGQVLTYRKPTRRQGLKQLEPYAQQSKTASDSLRQALLWLEPKESDERYYQRWALAHPQDKAVLDHYKAAVGGDIKRSGYNELNQGNLEQAEVEFQRALAKSPNDADALAGIGYVALNKGEYSKAADYLKRSAAQGGNQANKRREQADEAQFLAQLEQAKSAYQAGNTAQALELSAPLAKRKGEAGRGAKLFRADVLRHNGDYAQAEALLLKVLDEEPNNQAAKEALYYVYAEQNQTDKAKNLLSSLPQQVQSRIRKADSYSNIRDLAKMAVDAGNIETAIVILDNGLQRLPNNPWLRLELARLYLQQGDAVAAQGVIASLESEQASGEDLYVAGLFYSGQEKWKQTNLLLSRIPESERNAQANALYKESKFYLDLELASSHIAHGQIAQARQSLKAMQPQAIEKPIWAGKLAQLLMKTRDVDLAIDVVDASQARGIEGNAGDYADQVSVLYQAGLKQQAQDLLNYPQIIANSTPLQLARARNVYVINQADTLREQGQYAPAYDMLTAALQTDPTSKDLMLAMGRLYQSGKLNDQAEVVYQYLLDNQQDTPEQDALVGAINIALVKGEASKARELSEQLQQVKSPSRLLLIARIDEAQGKHAQAMANLRQARAQLLGLQSTHASTSPMVGGLVMADNPFATSQSAANSNVAPSVYGTTMPWQVSAQTSANGAYINQRADLPQPTAEQQTLADVNRLMMQISDRTSSWVQGGIEIRGRDGENGLSRLTEARAPMEWSTVPFGDARFAINVAPVTLDAGTSSGDANRRFGTGALIQGQVAQTEGVSSLNGDTLPDVDSQGGQRQSGVELAMSLRDQYYQLDIGTTPLGTELSTLVGGAKAIAPLGDYTKLSFSLERRAVKDSMLSYVGMKDSFSGQYWGQVTQNGINIQLNYDDGDVGYYAGGGVWRYAGRNVEDNDAVKVEAGMYLRPLKADDRELQIGSHISYQNFEENLSYYSFGHGGYFSPQNYVSVSFPVEYTQEFSKLSLGIGGALGYQSYSQDEANYFPGQSAKQSTLESYVRSGWAKEARYSGESTDGIGYSFQARLGYKIKRDLTLEAKVAYDTFGDYNESKAQLSLRQSFQDY</sequence>
<protein>
    <recommendedName>
        <fullName evidence="8">Cellulose synthase operon C C-terminal domain-containing protein</fullName>
    </recommendedName>
</protein>
<feature type="signal peptide" evidence="7">
    <location>
        <begin position="1"/>
        <end position="30"/>
    </location>
</feature>
<dbReference type="InterPro" id="IPR019734">
    <property type="entry name" value="TPR_rpt"/>
</dbReference>
<evidence type="ECO:0000259" key="8">
    <source>
        <dbReference type="Pfam" id="PF05420"/>
    </source>
</evidence>
<keyword evidence="10" id="KW-1185">Reference proteome</keyword>
<dbReference type="InterPro" id="IPR008410">
    <property type="entry name" value="BCSC_C"/>
</dbReference>
<dbReference type="Gene3D" id="1.25.40.10">
    <property type="entry name" value="Tetratricopeptide repeat domain"/>
    <property type="match status" value="5"/>
</dbReference>
<dbReference type="Pfam" id="PF05420">
    <property type="entry name" value="BCSC_C"/>
    <property type="match status" value="1"/>
</dbReference>
<keyword evidence="5" id="KW-0802">TPR repeat</keyword>